<feature type="region of interest" description="Disordered" evidence="1">
    <location>
        <begin position="1"/>
        <end position="86"/>
    </location>
</feature>
<dbReference type="OrthoDB" id="21648at2759"/>
<dbReference type="AlphaFoldDB" id="W4KQM6"/>
<dbReference type="InParanoid" id="W4KQM6"/>
<keyword evidence="3" id="KW-1185">Reference proteome</keyword>
<dbReference type="RefSeq" id="XP_009541574.1">
    <property type="nucleotide sequence ID" value="XM_009543279.1"/>
</dbReference>
<dbReference type="GeneID" id="20671939"/>
<reference evidence="2 3" key="1">
    <citation type="journal article" date="2012" name="New Phytol.">
        <title>Insight into trade-off between wood decay and parasitism from the genome of a fungal forest pathogen.</title>
        <authorList>
            <person name="Olson A."/>
            <person name="Aerts A."/>
            <person name="Asiegbu F."/>
            <person name="Belbahri L."/>
            <person name="Bouzid O."/>
            <person name="Broberg A."/>
            <person name="Canback B."/>
            <person name="Coutinho P.M."/>
            <person name="Cullen D."/>
            <person name="Dalman K."/>
            <person name="Deflorio G."/>
            <person name="van Diepen L.T."/>
            <person name="Dunand C."/>
            <person name="Duplessis S."/>
            <person name="Durling M."/>
            <person name="Gonthier P."/>
            <person name="Grimwood J."/>
            <person name="Fossdal C.G."/>
            <person name="Hansson D."/>
            <person name="Henrissat B."/>
            <person name="Hietala A."/>
            <person name="Himmelstrand K."/>
            <person name="Hoffmeister D."/>
            <person name="Hogberg N."/>
            <person name="James T.Y."/>
            <person name="Karlsson M."/>
            <person name="Kohler A."/>
            <person name="Kues U."/>
            <person name="Lee Y.H."/>
            <person name="Lin Y.C."/>
            <person name="Lind M."/>
            <person name="Lindquist E."/>
            <person name="Lombard V."/>
            <person name="Lucas S."/>
            <person name="Lunden K."/>
            <person name="Morin E."/>
            <person name="Murat C."/>
            <person name="Park J."/>
            <person name="Raffaello T."/>
            <person name="Rouze P."/>
            <person name="Salamov A."/>
            <person name="Schmutz J."/>
            <person name="Solheim H."/>
            <person name="Stahlberg J."/>
            <person name="Velez H."/>
            <person name="de Vries R.P."/>
            <person name="Wiebenga A."/>
            <person name="Woodward S."/>
            <person name="Yakovlev I."/>
            <person name="Garbelotto M."/>
            <person name="Martin F."/>
            <person name="Grigoriev I.V."/>
            <person name="Stenlid J."/>
        </authorList>
    </citation>
    <scope>NUCLEOTIDE SEQUENCE [LARGE SCALE GENOMIC DNA]</scope>
    <source>
        <strain evidence="2 3">TC 32-1</strain>
    </source>
</reference>
<organism evidence="2 3">
    <name type="scientific">Heterobasidion irregulare (strain TC 32-1)</name>
    <dbReference type="NCBI Taxonomy" id="747525"/>
    <lineage>
        <taxon>Eukaryota</taxon>
        <taxon>Fungi</taxon>
        <taxon>Dikarya</taxon>
        <taxon>Basidiomycota</taxon>
        <taxon>Agaricomycotina</taxon>
        <taxon>Agaricomycetes</taxon>
        <taxon>Russulales</taxon>
        <taxon>Bondarzewiaceae</taxon>
        <taxon>Heterobasidion</taxon>
        <taxon>Heterobasidion annosum species complex</taxon>
    </lineage>
</organism>
<protein>
    <submittedName>
        <fullName evidence="2">Uncharacterized protein</fullName>
    </submittedName>
</protein>
<dbReference type="KEGG" id="hir:HETIRDRAFT_378867"/>
<proteinExistence type="predicted"/>
<dbReference type="EMBL" id="KI925454">
    <property type="protein sequence ID" value="ETW87705.1"/>
    <property type="molecule type" value="Genomic_DNA"/>
</dbReference>
<sequence length="750" mass="80604">MARATRSAKQQDDKSKGKPSDVPIPAPTRAKAVSKKRKRTSIAENDERPAVKLPRNGDAAVKEEDHDEDHNAEQKSTETQGAGDIPMDSVDAQHILDILEMVDTQGLLDRVFPLPADPADSTSLSGPQSHQQQSYSFRTLLKESSRHPLRVLRSGVQHLLPVFAHPRSRPSAPAAQQLKFCNLALSLLDQASFNSCPAALNLESILPDRPDALHDSDHEGSKGIAPSLSSANLPRKRKYALMQKLPTGKWWTSLNSDFPSNMDGKELKDLSTAHAELVAILPSASTSAVPVSLTPTLGSYTQQLSKTKQAVPGPRQVSTGAFLDYGPYSSFAPAFDQEGVEVGRVGLGEVLWSREKDRRTEEALAERARLKPTNVPLVIADVEMQDTTDEVQDSTAERQAEASDEALQSLFTLEQVASIKGALGSLEMEEAVQELLDRNSRALRRLEELQLRRLGGAEESSSSVEVGSEEWDVAQSIMDSLTLITSLRPCSSKDSSTLIPPPSILRKLHRTLPTSPSEGWYGTLPSTQTTALRDDSTLLVKSGTSIPTPAPAVAAPPVVPAVPTPYTAPSTSYAAKPNTPATPYGGYSYPTYANGQYRGGYSYTPATTNAYYPNAYAQSATGATSSQYVNPQYAGAGQTQYPYGSWFSYQPPTQQKPGTPQPTAGLPTSYASFFNAAQPQRAVANTVAKPPYAPGAWQSAGASTGGYTPTLPTTIRTTPNAQPPGTPTPPGAGYQYYGGYQPQPAQAEQR</sequence>
<feature type="compositionally biased region" description="Pro residues" evidence="1">
    <location>
        <begin position="721"/>
        <end position="730"/>
    </location>
</feature>
<dbReference type="STRING" id="747525.W4KQM6"/>
<dbReference type="Proteomes" id="UP000030671">
    <property type="component" value="Unassembled WGS sequence"/>
</dbReference>
<evidence type="ECO:0000313" key="2">
    <source>
        <dbReference type="EMBL" id="ETW87705.1"/>
    </source>
</evidence>
<gene>
    <name evidence="2" type="ORF">HETIRDRAFT_378867</name>
</gene>
<dbReference type="eggNOG" id="ENOG502SMEF">
    <property type="taxonomic scope" value="Eukaryota"/>
</dbReference>
<evidence type="ECO:0000313" key="3">
    <source>
        <dbReference type="Proteomes" id="UP000030671"/>
    </source>
</evidence>
<dbReference type="HOGENOM" id="CLU_022554_0_0_1"/>
<evidence type="ECO:0000256" key="1">
    <source>
        <dbReference type="SAM" id="MobiDB-lite"/>
    </source>
</evidence>
<feature type="compositionally biased region" description="Basic and acidic residues" evidence="1">
    <location>
        <begin position="9"/>
        <end position="19"/>
    </location>
</feature>
<feature type="compositionally biased region" description="Low complexity" evidence="1">
    <location>
        <begin position="708"/>
        <end position="720"/>
    </location>
</feature>
<name>W4KQM6_HETIT</name>
<feature type="compositionally biased region" description="Basic and acidic residues" evidence="1">
    <location>
        <begin position="60"/>
        <end position="76"/>
    </location>
</feature>
<accession>W4KQM6</accession>
<feature type="region of interest" description="Disordered" evidence="1">
    <location>
        <begin position="698"/>
        <end position="750"/>
    </location>
</feature>
<feature type="compositionally biased region" description="Low complexity" evidence="1">
    <location>
        <begin position="731"/>
        <end position="750"/>
    </location>
</feature>